<name>A0A0E2ZHX2_9GAMM</name>
<dbReference type="HOGENOM" id="CLU_3209490_0_0_6"/>
<keyword evidence="1" id="KW-0830">Ubiquinone</keyword>
<dbReference type="EMBL" id="JPGN01000340">
    <property type="protein sequence ID" value="KFI17892.1"/>
    <property type="molecule type" value="Genomic_DNA"/>
</dbReference>
<gene>
    <name evidence="1" type="ORF">IB75_17645</name>
</gene>
<comment type="caution">
    <text evidence="1">The sequence shown here is derived from an EMBL/GenBank/DDBJ whole genome shotgun (WGS) entry which is preliminary data.</text>
</comment>
<dbReference type="AlphaFoldDB" id="A0A0E2ZHX2"/>
<feature type="non-terminal residue" evidence="1">
    <location>
        <position position="1"/>
    </location>
</feature>
<reference evidence="1 2" key="1">
    <citation type="submission" date="2014-07" db="EMBL/GenBank/DDBJ databases">
        <title>Comparative analysis of Nitrosococcus oceani genome inventories of strains from Pacific and Atlantic gyres.</title>
        <authorList>
            <person name="Lim C.K."/>
            <person name="Wang L."/>
            <person name="Sayavedra-Soto L.A."/>
            <person name="Klotz M.G."/>
        </authorList>
    </citation>
    <scope>NUCLEOTIDE SEQUENCE [LARGE SCALE GENOMIC DNA]</scope>
    <source>
        <strain evidence="1 2">C-27</strain>
    </source>
</reference>
<evidence type="ECO:0000313" key="2">
    <source>
        <dbReference type="Proteomes" id="UP000028839"/>
    </source>
</evidence>
<evidence type="ECO:0000313" key="1">
    <source>
        <dbReference type="EMBL" id="KFI17892.1"/>
    </source>
</evidence>
<proteinExistence type="predicted"/>
<sequence length="44" mass="4977">CEEALDFYHITLGAQVEILLCHKDSPEPLPPGLLLDSKHACFRR</sequence>
<dbReference type="GO" id="GO:0008168">
    <property type="term" value="F:methyltransferase activity"/>
    <property type="evidence" value="ECO:0007669"/>
    <property type="project" value="UniProtKB-KW"/>
</dbReference>
<keyword evidence="1" id="KW-0489">Methyltransferase</keyword>
<organism evidence="1 2">
    <name type="scientific">Nitrosococcus oceani C-27</name>
    <dbReference type="NCBI Taxonomy" id="314279"/>
    <lineage>
        <taxon>Bacteria</taxon>
        <taxon>Pseudomonadati</taxon>
        <taxon>Pseudomonadota</taxon>
        <taxon>Gammaproteobacteria</taxon>
        <taxon>Chromatiales</taxon>
        <taxon>Chromatiaceae</taxon>
        <taxon>Nitrosococcus</taxon>
    </lineage>
</organism>
<protein>
    <submittedName>
        <fullName evidence="1">3-demethylubiquinone-9 3-methyltransferase</fullName>
    </submittedName>
</protein>
<keyword evidence="1" id="KW-0808">Transferase</keyword>
<accession>A0A0E2ZHX2</accession>
<dbReference type="Proteomes" id="UP000028839">
    <property type="component" value="Unassembled WGS sequence"/>
</dbReference>
<dbReference type="GO" id="GO:0032259">
    <property type="term" value="P:methylation"/>
    <property type="evidence" value="ECO:0007669"/>
    <property type="project" value="UniProtKB-KW"/>
</dbReference>